<feature type="region of interest" description="Disordered" evidence="1">
    <location>
        <begin position="129"/>
        <end position="156"/>
    </location>
</feature>
<dbReference type="OrthoDB" id="5418203at2759"/>
<reference evidence="2" key="2">
    <citation type="submission" date="2021-02" db="EMBL/GenBank/DDBJ databases">
        <authorList>
            <person name="Kimball J.A."/>
            <person name="Haas M.W."/>
            <person name="Macchietto M."/>
            <person name="Kono T."/>
            <person name="Duquette J."/>
            <person name="Shao M."/>
        </authorList>
    </citation>
    <scope>NUCLEOTIDE SEQUENCE</scope>
    <source>
        <tissue evidence="2">Fresh leaf tissue</tissue>
    </source>
</reference>
<protein>
    <submittedName>
        <fullName evidence="2">Uncharacterized protein</fullName>
    </submittedName>
</protein>
<proteinExistence type="predicted"/>
<keyword evidence="3" id="KW-1185">Reference proteome</keyword>
<reference evidence="2" key="1">
    <citation type="journal article" date="2021" name="bioRxiv">
        <title>Whole Genome Assembly and Annotation of Northern Wild Rice, Zizania palustris L., Supports a Whole Genome Duplication in the Zizania Genus.</title>
        <authorList>
            <person name="Haas M."/>
            <person name="Kono T."/>
            <person name="Macchietto M."/>
            <person name="Millas R."/>
            <person name="McGilp L."/>
            <person name="Shao M."/>
            <person name="Duquette J."/>
            <person name="Hirsch C.N."/>
            <person name="Kimball J."/>
        </authorList>
    </citation>
    <scope>NUCLEOTIDE SEQUENCE</scope>
    <source>
        <tissue evidence="2">Fresh leaf tissue</tissue>
    </source>
</reference>
<gene>
    <name evidence="2" type="ORF">GUJ93_ZPchr0001g32184</name>
</gene>
<name>A0A8J5R8G8_ZIZPA</name>
<feature type="compositionally biased region" description="Polar residues" evidence="1">
    <location>
        <begin position="129"/>
        <end position="147"/>
    </location>
</feature>
<dbReference type="AlphaFoldDB" id="A0A8J5R8G8"/>
<evidence type="ECO:0000313" key="2">
    <source>
        <dbReference type="EMBL" id="KAG8053840.1"/>
    </source>
</evidence>
<evidence type="ECO:0000256" key="1">
    <source>
        <dbReference type="SAM" id="MobiDB-lite"/>
    </source>
</evidence>
<sequence length="273" mass="30084">MLFSFPFVQFLYSPPPLLRSPAPEVGVARPARRPVGTVWAASSLSRPALASSAVRPPPLASSAQPATIHLPSRSARACRLQESWWPMDSKDSEVAVTLDGNKEDEEDDWEAMADRGEHDETLALANSLEQQAKVSPCSSSEKISTPSEGPKRRGRGSFLYDKSVLYSDQCGLEDDLNEVASNDQSGSKGLVDEQQKHKTNSAATRYGTKHVLVLYDFPPSTLAIDLEGFSTNLETMELPFVGLMTLLHLRFFGLHQMLTRHNLAYLQDIKCGH</sequence>
<dbReference type="EMBL" id="JAAALK010000288">
    <property type="protein sequence ID" value="KAG8053840.1"/>
    <property type="molecule type" value="Genomic_DNA"/>
</dbReference>
<accession>A0A8J5R8G8</accession>
<dbReference type="Proteomes" id="UP000729402">
    <property type="component" value="Unassembled WGS sequence"/>
</dbReference>
<evidence type="ECO:0000313" key="3">
    <source>
        <dbReference type="Proteomes" id="UP000729402"/>
    </source>
</evidence>
<organism evidence="2 3">
    <name type="scientific">Zizania palustris</name>
    <name type="common">Northern wild rice</name>
    <dbReference type="NCBI Taxonomy" id="103762"/>
    <lineage>
        <taxon>Eukaryota</taxon>
        <taxon>Viridiplantae</taxon>
        <taxon>Streptophyta</taxon>
        <taxon>Embryophyta</taxon>
        <taxon>Tracheophyta</taxon>
        <taxon>Spermatophyta</taxon>
        <taxon>Magnoliopsida</taxon>
        <taxon>Liliopsida</taxon>
        <taxon>Poales</taxon>
        <taxon>Poaceae</taxon>
        <taxon>BOP clade</taxon>
        <taxon>Oryzoideae</taxon>
        <taxon>Oryzeae</taxon>
        <taxon>Zizaniinae</taxon>
        <taxon>Zizania</taxon>
    </lineage>
</organism>
<feature type="region of interest" description="Disordered" evidence="1">
    <location>
        <begin position="179"/>
        <end position="202"/>
    </location>
</feature>
<comment type="caution">
    <text evidence="2">The sequence shown here is derived from an EMBL/GenBank/DDBJ whole genome shotgun (WGS) entry which is preliminary data.</text>
</comment>